<organism evidence="2 3">
    <name type="scientific">Parelaphostrongylus tenuis</name>
    <name type="common">Meningeal worm</name>
    <dbReference type="NCBI Taxonomy" id="148309"/>
    <lineage>
        <taxon>Eukaryota</taxon>
        <taxon>Metazoa</taxon>
        <taxon>Ecdysozoa</taxon>
        <taxon>Nematoda</taxon>
        <taxon>Chromadorea</taxon>
        <taxon>Rhabditida</taxon>
        <taxon>Rhabditina</taxon>
        <taxon>Rhabditomorpha</taxon>
        <taxon>Strongyloidea</taxon>
        <taxon>Metastrongylidae</taxon>
        <taxon>Parelaphostrongylus</taxon>
    </lineage>
</organism>
<comment type="caution">
    <text evidence="2">The sequence shown here is derived from an EMBL/GenBank/DDBJ whole genome shotgun (WGS) entry which is preliminary data.</text>
</comment>
<dbReference type="EMBL" id="JAHQIW010003161">
    <property type="protein sequence ID" value="KAJ1357505.1"/>
    <property type="molecule type" value="Genomic_DNA"/>
</dbReference>
<evidence type="ECO:0000313" key="3">
    <source>
        <dbReference type="Proteomes" id="UP001196413"/>
    </source>
</evidence>
<evidence type="ECO:0000313" key="2">
    <source>
        <dbReference type="EMBL" id="KAJ1357505.1"/>
    </source>
</evidence>
<feature type="compositionally biased region" description="Basic and acidic residues" evidence="1">
    <location>
        <begin position="16"/>
        <end position="56"/>
    </location>
</feature>
<proteinExistence type="predicted"/>
<name>A0AAD5QQ57_PARTN</name>
<dbReference type="AlphaFoldDB" id="A0AAD5QQ57"/>
<gene>
    <name evidence="2" type="ORF">KIN20_015670</name>
</gene>
<keyword evidence="3" id="KW-1185">Reference proteome</keyword>
<feature type="region of interest" description="Disordered" evidence="1">
    <location>
        <begin position="1"/>
        <end position="56"/>
    </location>
</feature>
<evidence type="ECO:0000256" key="1">
    <source>
        <dbReference type="SAM" id="MobiDB-lite"/>
    </source>
</evidence>
<sequence>MMSDMSPPVEDAPLDLLEKRQQVRRESDEALHAQQRSEDVGLDGKRHRSESIEEGR</sequence>
<accession>A0AAD5QQ57</accession>
<reference evidence="2" key="1">
    <citation type="submission" date="2021-06" db="EMBL/GenBank/DDBJ databases">
        <title>Parelaphostrongylus tenuis whole genome reference sequence.</title>
        <authorList>
            <person name="Garwood T.J."/>
            <person name="Larsen P.A."/>
            <person name="Fountain-Jones N.M."/>
            <person name="Garbe J.R."/>
            <person name="Macchietto M.G."/>
            <person name="Kania S.A."/>
            <person name="Gerhold R.W."/>
            <person name="Richards J.E."/>
            <person name="Wolf T.M."/>
        </authorList>
    </citation>
    <scope>NUCLEOTIDE SEQUENCE</scope>
    <source>
        <strain evidence="2">MNPRO001-30</strain>
        <tissue evidence="2">Meninges</tissue>
    </source>
</reference>
<protein>
    <submittedName>
        <fullName evidence="2">Uncharacterized protein</fullName>
    </submittedName>
</protein>
<dbReference type="Proteomes" id="UP001196413">
    <property type="component" value="Unassembled WGS sequence"/>
</dbReference>